<comment type="caution">
    <text evidence="1">The sequence shown here is derived from an EMBL/GenBank/DDBJ whole genome shotgun (WGS) entry which is preliminary data.</text>
</comment>
<protein>
    <submittedName>
        <fullName evidence="1">HPr family phosphocarrier protein</fullName>
    </submittedName>
</protein>
<reference evidence="1" key="1">
    <citation type="submission" date="2024-01" db="EMBL/GenBank/DDBJ databases">
        <title>The diversity of rhizobia nodulating Mimosa spp. in eleven states of Brazil covering several biomes is determined by host plant, location, and edaphic factors.</title>
        <authorList>
            <person name="Rouws L."/>
            <person name="Barauna A."/>
            <person name="Beukes C."/>
            <person name="De Faria S.M."/>
            <person name="Gross E."/>
            <person name="Dos Reis Junior F.B."/>
            <person name="Simon M."/>
            <person name="Maluk M."/>
            <person name="Odee D.W."/>
            <person name="Kenicer G."/>
            <person name="Young J.P.W."/>
            <person name="Reis V.M."/>
            <person name="Zilli J."/>
            <person name="James E.K."/>
        </authorList>
    </citation>
    <scope>NUCLEOTIDE SEQUENCE</scope>
    <source>
        <strain evidence="1">JPY452</strain>
    </source>
</reference>
<accession>A0ACC6RFN0</accession>
<keyword evidence="2" id="KW-1185">Reference proteome</keyword>
<proteinExistence type="predicted"/>
<evidence type="ECO:0000313" key="2">
    <source>
        <dbReference type="Proteomes" id="UP001392318"/>
    </source>
</evidence>
<name>A0ACC6RFN0_9BURK</name>
<organism evidence="1 2">
    <name type="scientific">Paraburkholderia unamae</name>
    <dbReference type="NCBI Taxonomy" id="219649"/>
    <lineage>
        <taxon>Bacteria</taxon>
        <taxon>Pseudomonadati</taxon>
        <taxon>Pseudomonadota</taxon>
        <taxon>Betaproteobacteria</taxon>
        <taxon>Burkholderiales</taxon>
        <taxon>Burkholderiaceae</taxon>
        <taxon>Paraburkholderia</taxon>
    </lineage>
</organism>
<gene>
    <name evidence="1" type="ORF">VSR83_09260</name>
</gene>
<dbReference type="Proteomes" id="UP001392318">
    <property type="component" value="Unassembled WGS sequence"/>
</dbReference>
<evidence type="ECO:0000313" key="1">
    <source>
        <dbReference type="EMBL" id="MEM5400272.1"/>
    </source>
</evidence>
<sequence length="87" mass="9156">MATVEDVEAGSGWNRNGSDAARKVFVNVARRFESDILLVANGRRGNAKDGMAIDALRVRGGTTAQVLVAGPDEEAALHALLPLLQQG</sequence>
<dbReference type="EMBL" id="JAYMRU010000005">
    <property type="protein sequence ID" value="MEM5400272.1"/>
    <property type="molecule type" value="Genomic_DNA"/>
</dbReference>